<sequence length="103" mass="11916">MNENLHKREQLHTFNKLVVTRNRTLQSENDRKLYIAPPLPQAVNPDSDHWTGRRIDYILYRESTLLPTTAVDQFLFITQLAGLSDHIPISLRLSVSIPSTTYL</sequence>
<dbReference type="InterPro" id="IPR036691">
    <property type="entry name" value="Endo/exonu/phosph_ase_sf"/>
</dbReference>
<accession>A0A8T2KQM0</accession>
<dbReference type="Gene3D" id="3.60.10.10">
    <property type="entry name" value="Endonuclease/exonuclease/phosphatase"/>
    <property type="match status" value="1"/>
</dbReference>
<comment type="caution">
    <text evidence="1">The sequence shown here is derived from an EMBL/GenBank/DDBJ whole genome shotgun (WGS) entry which is preliminary data.</text>
</comment>
<dbReference type="Proteomes" id="UP000812440">
    <property type="component" value="Chromosome 1"/>
</dbReference>
<dbReference type="SUPFAM" id="SSF56219">
    <property type="entry name" value="DNase I-like"/>
    <property type="match status" value="1"/>
</dbReference>
<proteinExistence type="predicted"/>
<protein>
    <submittedName>
        <fullName evidence="1">Uncharacterized protein</fullName>
    </submittedName>
</protein>
<dbReference type="AlphaFoldDB" id="A0A8T2KQM0"/>
<organism evidence="1 2">
    <name type="scientific">Hymenochirus boettgeri</name>
    <name type="common">Congo dwarf clawed frog</name>
    <dbReference type="NCBI Taxonomy" id="247094"/>
    <lineage>
        <taxon>Eukaryota</taxon>
        <taxon>Metazoa</taxon>
        <taxon>Chordata</taxon>
        <taxon>Craniata</taxon>
        <taxon>Vertebrata</taxon>
        <taxon>Euteleostomi</taxon>
        <taxon>Amphibia</taxon>
        <taxon>Batrachia</taxon>
        <taxon>Anura</taxon>
        <taxon>Pipoidea</taxon>
        <taxon>Pipidae</taxon>
        <taxon>Pipinae</taxon>
        <taxon>Hymenochirus</taxon>
    </lineage>
</organism>
<keyword evidence="2" id="KW-1185">Reference proteome</keyword>
<evidence type="ECO:0000313" key="2">
    <source>
        <dbReference type="Proteomes" id="UP000812440"/>
    </source>
</evidence>
<gene>
    <name evidence="1" type="ORF">GDO86_002608</name>
</gene>
<reference evidence="1" key="1">
    <citation type="thesis" date="2020" institute="ProQuest LLC" country="789 East Eisenhower Parkway, Ann Arbor, MI, USA">
        <title>Comparative Genomics and Chromosome Evolution.</title>
        <authorList>
            <person name="Mudd A.B."/>
        </authorList>
    </citation>
    <scope>NUCLEOTIDE SEQUENCE</scope>
    <source>
        <strain evidence="1">Female2</strain>
        <tissue evidence="1">Blood</tissue>
    </source>
</reference>
<dbReference type="OrthoDB" id="40902at2759"/>
<name>A0A8T2KQM0_9PIPI</name>
<evidence type="ECO:0000313" key="1">
    <source>
        <dbReference type="EMBL" id="KAG8456881.1"/>
    </source>
</evidence>
<dbReference type="EMBL" id="JAACNH010000001">
    <property type="protein sequence ID" value="KAG8456881.1"/>
    <property type="molecule type" value="Genomic_DNA"/>
</dbReference>